<dbReference type="SUPFAM" id="SSF49265">
    <property type="entry name" value="Fibronectin type III"/>
    <property type="match status" value="2"/>
</dbReference>
<dbReference type="InterPro" id="IPR003961">
    <property type="entry name" value="FN3_dom"/>
</dbReference>
<dbReference type="OMA" id="SSAILMW"/>
<dbReference type="PaxDb" id="30732-ENSOMEP00000029669"/>
<keyword evidence="5" id="KW-1185">Reference proteome</keyword>
<dbReference type="InterPro" id="IPR036116">
    <property type="entry name" value="FN3_sf"/>
</dbReference>
<reference evidence="4" key="2">
    <citation type="submission" date="2025-09" db="UniProtKB">
        <authorList>
            <consortium name="Ensembl"/>
        </authorList>
    </citation>
    <scope>IDENTIFICATION</scope>
</reference>
<dbReference type="PROSITE" id="PS50853">
    <property type="entry name" value="FN3"/>
    <property type="match status" value="2"/>
</dbReference>
<organism evidence="4 5">
    <name type="scientific">Oryzias melastigma</name>
    <name type="common">Marine medaka</name>
    <dbReference type="NCBI Taxonomy" id="30732"/>
    <lineage>
        <taxon>Eukaryota</taxon>
        <taxon>Metazoa</taxon>
        <taxon>Chordata</taxon>
        <taxon>Craniata</taxon>
        <taxon>Vertebrata</taxon>
        <taxon>Euteleostomi</taxon>
        <taxon>Actinopterygii</taxon>
        <taxon>Neopterygii</taxon>
        <taxon>Teleostei</taxon>
        <taxon>Neoteleostei</taxon>
        <taxon>Acanthomorphata</taxon>
        <taxon>Ovalentaria</taxon>
        <taxon>Atherinomorphae</taxon>
        <taxon>Beloniformes</taxon>
        <taxon>Adrianichthyidae</taxon>
        <taxon>Oryziinae</taxon>
        <taxon>Oryzias</taxon>
    </lineage>
</organism>
<sequence>MKGELELVNTVCRDIKNTPSKAFISVKEAKLLDGGQYTLLLKNPGGEKVVHVNVVVLDKPGESQGPIVVTGINNDQCCLAWKPPLKDGGSTVSHYVVERRETSRLVWTVVDPKVETTCLKVTKLLEGDDSPKNLEVSNIKKDSMVLNWETPPETGGSPISGYIIEKHDKEGVRWTRCNRQAVTGLTFKVTGLLESHIYEFRVAAENAVGVGEPSSPTVFHKAVDPIFRPGPPLNPKVSDTTKSSAILMWSKPVCDGGCEIQGYIVECCTTTASTGPLETTETDIGKTKFEVLNLKEHQAYRFRVCACKDDFGKYSITANNAVGTVTEDLTVII</sequence>
<dbReference type="PANTHER" id="PTHR14340:SF13">
    <property type="entry name" value="TITIN"/>
    <property type="match status" value="1"/>
</dbReference>
<dbReference type="GO" id="GO:0031430">
    <property type="term" value="C:M band"/>
    <property type="evidence" value="ECO:0007669"/>
    <property type="project" value="TreeGrafter"/>
</dbReference>
<dbReference type="Proteomes" id="UP000261560">
    <property type="component" value="Unplaced"/>
</dbReference>
<dbReference type="GO" id="GO:0045214">
    <property type="term" value="P:sarcomere organization"/>
    <property type="evidence" value="ECO:0007669"/>
    <property type="project" value="TreeGrafter"/>
</dbReference>
<name>A0A3B3DJK5_ORYME</name>
<feature type="domain" description="Fibronectin type-III" evidence="3">
    <location>
        <begin position="130"/>
        <end position="225"/>
    </location>
</feature>
<evidence type="ECO:0000256" key="1">
    <source>
        <dbReference type="ARBA" id="ARBA00022737"/>
    </source>
</evidence>
<keyword evidence="2" id="KW-0393">Immunoglobulin domain</keyword>
<dbReference type="CDD" id="cd00063">
    <property type="entry name" value="FN3"/>
    <property type="match status" value="2"/>
</dbReference>
<evidence type="ECO:0000313" key="5">
    <source>
        <dbReference type="Proteomes" id="UP000261560"/>
    </source>
</evidence>
<evidence type="ECO:0000256" key="2">
    <source>
        <dbReference type="ARBA" id="ARBA00023319"/>
    </source>
</evidence>
<dbReference type="PANTHER" id="PTHR14340">
    <property type="entry name" value="MICROFIBRIL-ASSOCIATED GLYCOPROTEIN 3"/>
    <property type="match status" value="1"/>
</dbReference>
<dbReference type="Ensembl" id="ENSOMET00000019359.1">
    <property type="protein sequence ID" value="ENSOMEP00000029669.1"/>
    <property type="gene ID" value="ENSOMEG00000013475.1"/>
</dbReference>
<dbReference type="SUPFAM" id="SSF48726">
    <property type="entry name" value="Immunoglobulin"/>
    <property type="match status" value="1"/>
</dbReference>
<dbReference type="InterPro" id="IPR036179">
    <property type="entry name" value="Ig-like_dom_sf"/>
</dbReference>
<dbReference type="GO" id="GO:0048738">
    <property type="term" value="P:cardiac muscle tissue development"/>
    <property type="evidence" value="ECO:0007669"/>
    <property type="project" value="TreeGrafter"/>
</dbReference>
<accession>A0A3B3DJK5</accession>
<proteinExistence type="predicted"/>
<dbReference type="Gene3D" id="2.60.40.10">
    <property type="entry name" value="Immunoglobulins"/>
    <property type="match status" value="3"/>
</dbReference>
<dbReference type="GO" id="GO:0008307">
    <property type="term" value="F:structural constituent of muscle"/>
    <property type="evidence" value="ECO:0007669"/>
    <property type="project" value="TreeGrafter"/>
</dbReference>
<dbReference type="PRINTS" id="PR00014">
    <property type="entry name" value="FNTYPEIII"/>
</dbReference>
<protein>
    <recommendedName>
        <fullName evidence="3">Fibronectin type-III domain-containing protein</fullName>
    </recommendedName>
</protein>
<dbReference type="InterPro" id="IPR013783">
    <property type="entry name" value="Ig-like_fold"/>
</dbReference>
<evidence type="ECO:0000313" key="4">
    <source>
        <dbReference type="Ensembl" id="ENSOMEP00000029669.1"/>
    </source>
</evidence>
<reference evidence="4" key="1">
    <citation type="submission" date="2025-08" db="UniProtKB">
        <authorList>
            <consortium name="Ensembl"/>
        </authorList>
    </citation>
    <scope>IDENTIFICATION</scope>
</reference>
<dbReference type="AlphaFoldDB" id="A0A3B3DJK5"/>
<dbReference type="FunFam" id="2.60.40.10:FF:000034">
    <property type="entry name" value="Titin isoform A"/>
    <property type="match status" value="1"/>
</dbReference>
<feature type="domain" description="Fibronectin type-III" evidence="3">
    <location>
        <begin position="231"/>
        <end position="328"/>
    </location>
</feature>
<dbReference type="SMART" id="SM00060">
    <property type="entry name" value="FN3"/>
    <property type="match status" value="2"/>
</dbReference>
<evidence type="ECO:0000259" key="3">
    <source>
        <dbReference type="PROSITE" id="PS50853"/>
    </source>
</evidence>
<dbReference type="Pfam" id="PF00041">
    <property type="entry name" value="fn3"/>
    <property type="match status" value="2"/>
</dbReference>
<dbReference type="GeneTree" id="ENSGT01110000267173"/>
<keyword evidence="1" id="KW-0677">Repeat</keyword>
<dbReference type="STRING" id="30732.ENSOMEP00000029669"/>